<dbReference type="eggNOG" id="COG0526">
    <property type="taxonomic scope" value="Bacteria"/>
</dbReference>
<evidence type="ECO:0000313" key="3">
    <source>
        <dbReference type="Proteomes" id="UP000001784"/>
    </source>
</evidence>
<dbReference type="InterPro" id="IPR013766">
    <property type="entry name" value="Thioredoxin_domain"/>
</dbReference>
<dbReference type="AlphaFoldDB" id="A0LGT9"/>
<dbReference type="EMBL" id="CP000478">
    <property type="protein sequence ID" value="ABK16641.1"/>
    <property type="molecule type" value="Genomic_DNA"/>
</dbReference>
<evidence type="ECO:0000313" key="2">
    <source>
        <dbReference type="EMBL" id="ABK16641.1"/>
    </source>
</evidence>
<dbReference type="CDD" id="cd02947">
    <property type="entry name" value="TRX_family"/>
    <property type="match status" value="1"/>
</dbReference>
<dbReference type="KEGG" id="sfu:Sfum_0945"/>
<dbReference type="Gene3D" id="3.40.30.10">
    <property type="entry name" value="Glutaredoxin"/>
    <property type="match status" value="1"/>
</dbReference>
<dbReference type="RefSeq" id="WP_011697812.1">
    <property type="nucleotide sequence ID" value="NC_008554.1"/>
</dbReference>
<dbReference type="STRING" id="335543.Sfum_0945"/>
<name>A0LGT9_SYNFM</name>
<reference evidence="2 3" key="1">
    <citation type="submission" date="2006-10" db="EMBL/GenBank/DDBJ databases">
        <title>Complete sequence of Syntrophobacter fumaroxidans MPOB.</title>
        <authorList>
            <consortium name="US DOE Joint Genome Institute"/>
            <person name="Copeland A."/>
            <person name="Lucas S."/>
            <person name="Lapidus A."/>
            <person name="Barry K."/>
            <person name="Detter J.C."/>
            <person name="Glavina del Rio T."/>
            <person name="Hammon N."/>
            <person name="Israni S."/>
            <person name="Pitluck S."/>
            <person name="Goltsman E.G."/>
            <person name="Martinez M."/>
            <person name="Schmutz J."/>
            <person name="Larimer F."/>
            <person name="Land M."/>
            <person name="Hauser L."/>
            <person name="Kyrpides N."/>
            <person name="Kim E."/>
            <person name="Boone D.R."/>
            <person name="Brockman F."/>
            <person name="Culley D."/>
            <person name="Ferry J."/>
            <person name="Gunsalus R."/>
            <person name="McInerney M.J."/>
            <person name="Morrison M."/>
            <person name="Plugge C."/>
            <person name="Rohlin L."/>
            <person name="Scholten J."/>
            <person name="Sieber J."/>
            <person name="Stams A.J.M."/>
            <person name="Worm P."/>
            <person name="Henstra A.M."/>
            <person name="Richardson P."/>
        </authorList>
    </citation>
    <scope>NUCLEOTIDE SEQUENCE [LARGE SCALE GENOMIC DNA]</scope>
    <source>
        <strain evidence="3">DSM 10017 / MPOB</strain>
    </source>
</reference>
<dbReference type="Proteomes" id="UP000001784">
    <property type="component" value="Chromosome"/>
</dbReference>
<dbReference type="SUPFAM" id="SSF52833">
    <property type="entry name" value="Thioredoxin-like"/>
    <property type="match status" value="1"/>
</dbReference>
<keyword evidence="3" id="KW-1185">Reference proteome</keyword>
<dbReference type="InterPro" id="IPR036249">
    <property type="entry name" value="Thioredoxin-like_sf"/>
</dbReference>
<dbReference type="HOGENOM" id="CLU_121365_1_0_7"/>
<feature type="domain" description="Thioredoxin" evidence="1">
    <location>
        <begin position="78"/>
        <end position="161"/>
    </location>
</feature>
<accession>A0LGT9</accession>
<evidence type="ECO:0000259" key="1">
    <source>
        <dbReference type="Pfam" id="PF00085"/>
    </source>
</evidence>
<sequence precursor="true">MNRMTQTALFALVIAVSVFLFQGVGLAFYDDEEIMGKCSPLVGKTTKEQVYEACPAMKMNADVYYLNEDAIRQLKDVKDKVEVIAVLGTWSAESQQQAGRFFRILDATKNAGISVAVYAVDEDMSDKTGIAERYRVDTLPTIIFVRNGKELGRIIEAPKTTLEAETLAILSAKGA</sequence>
<dbReference type="OrthoDB" id="6398367at2"/>
<gene>
    <name evidence="2" type="ordered locus">Sfum_0945</name>
</gene>
<dbReference type="InParanoid" id="A0LGT9"/>
<organism evidence="2 3">
    <name type="scientific">Syntrophobacter fumaroxidans (strain DSM 10017 / MPOB)</name>
    <dbReference type="NCBI Taxonomy" id="335543"/>
    <lineage>
        <taxon>Bacteria</taxon>
        <taxon>Pseudomonadati</taxon>
        <taxon>Thermodesulfobacteriota</taxon>
        <taxon>Syntrophobacteria</taxon>
        <taxon>Syntrophobacterales</taxon>
        <taxon>Syntrophobacteraceae</taxon>
        <taxon>Syntrophobacter</taxon>
    </lineage>
</organism>
<protein>
    <recommendedName>
        <fullName evidence="1">Thioredoxin domain-containing protein</fullName>
    </recommendedName>
</protein>
<proteinExistence type="predicted"/>
<dbReference type="Pfam" id="PF00085">
    <property type="entry name" value="Thioredoxin"/>
    <property type="match status" value="1"/>
</dbReference>